<evidence type="ECO:0000313" key="1">
    <source>
        <dbReference type="EMBL" id="PPQ97232.1"/>
    </source>
</evidence>
<reference evidence="1 2" key="1">
    <citation type="journal article" date="2018" name="Evol. Lett.">
        <title>Horizontal gene cluster transfer increased hallucinogenic mushroom diversity.</title>
        <authorList>
            <person name="Reynolds H.T."/>
            <person name="Vijayakumar V."/>
            <person name="Gluck-Thaler E."/>
            <person name="Korotkin H.B."/>
            <person name="Matheny P.B."/>
            <person name="Slot J.C."/>
        </authorList>
    </citation>
    <scope>NUCLEOTIDE SEQUENCE [LARGE SCALE GENOMIC DNA]</scope>
    <source>
        <strain evidence="1 2">SRW20</strain>
    </source>
</reference>
<dbReference type="Proteomes" id="UP000284706">
    <property type="component" value="Unassembled WGS sequence"/>
</dbReference>
<gene>
    <name evidence="1" type="ORF">CVT26_000757</name>
</gene>
<comment type="caution">
    <text evidence="1">The sequence shown here is derived from an EMBL/GenBank/DDBJ whole genome shotgun (WGS) entry which is preliminary data.</text>
</comment>
<dbReference type="OrthoDB" id="3022211at2759"/>
<sequence length="176" mass="20193">MTHSSDPLSTAAPLTGTLRYPLKALVELGRQILLNYQAHLTDQGAAAGAKNDEEAKWEASQKLQDVRDITWLLDRDRWINEETAKSPDFWAIKRTETEKKALEEPIEKYTQKWLLMMGVNEKAQDVICEAVKLRREKRGDPLVEARWTDEDALLDFLEFLAKPQHSGLFRTLQGTE</sequence>
<dbReference type="InParanoid" id="A0A409Y2L8"/>
<name>A0A409Y2L8_9AGAR</name>
<accession>A0A409Y2L8</accession>
<organism evidence="1 2">
    <name type="scientific">Gymnopilus dilepis</name>
    <dbReference type="NCBI Taxonomy" id="231916"/>
    <lineage>
        <taxon>Eukaryota</taxon>
        <taxon>Fungi</taxon>
        <taxon>Dikarya</taxon>
        <taxon>Basidiomycota</taxon>
        <taxon>Agaricomycotina</taxon>
        <taxon>Agaricomycetes</taxon>
        <taxon>Agaricomycetidae</taxon>
        <taxon>Agaricales</taxon>
        <taxon>Agaricineae</taxon>
        <taxon>Hymenogastraceae</taxon>
        <taxon>Gymnopilus</taxon>
    </lineage>
</organism>
<proteinExistence type="predicted"/>
<evidence type="ECO:0000313" key="2">
    <source>
        <dbReference type="Proteomes" id="UP000284706"/>
    </source>
</evidence>
<keyword evidence="2" id="KW-1185">Reference proteome</keyword>
<dbReference type="EMBL" id="NHYE01001276">
    <property type="protein sequence ID" value="PPQ97232.1"/>
    <property type="molecule type" value="Genomic_DNA"/>
</dbReference>
<protein>
    <submittedName>
        <fullName evidence="1">Uncharacterized protein</fullName>
    </submittedName>
</protein>
<dbReference type="AlphaFoldDB" id="A0A409Y2L8"/>